<dbReference type="GO" id="GO:0051256">
    <property type="term" value="P:mitotic spindle midzone assembly"/>
    <property type="evidence" value="ECO:0007669"/>
    <property type="project" value="TreeGrafter"/>
</dbReference>
<dbReference type="AlphaFoldDB" id="A0A6A4J6N7"/>
<evidence type="ECO:0000313" key="2">
    <source>
        <dbReference type="EMBL" id="KAF6204677.1"/>
    </source>
</evidence>
<dbReference type="GO" id="GO:0005737">
    <property type="term" value="C:cytoplasm"/>
    <property type="evidence" value="ECO:0007669"/>
    <property type="project" value="TreeGrafter"/>
</dbReference>
<evidence type="ECO:0000256" key="1">
    <source>
        <dbReference type="SAM" id="MobiDB-lite"/>
    </source>
</evidence>
<dbReference type="GO" id="GO:0008017">
    <property type="term" value="F:microtubule binding"/>
    <property type="evidence" value="ECO:0007669"/>
    <property type="project" value="InterPro"/>
</dbReference>
<dbReference type="PANTHER" id="PTHR19321">
    <property type="entry name" value="PROTEIN REGULATOR OF CYTOKINESIS 1 PRC1-RELATED"/>
    <property type="match status" value="1"/>
</dbReference>
<accession>A0A6A4J6N7</accession>
<organism evidence="2 3">
    <name type="scientific">Apolygus lucorum</name>
    <name type="common">Small green plant bug</name>
    <name type="synonym">Lygocoris lucorum</name>
    <dbReference type="NCBI Taxonomy" id="248454"/>
    <lineage>
        <taxon>Eukaryota</taxon>
        <taxon>Metazoa</taxon>
        <taxon>Ecdysozoa</taxon>
        <taxon>Arthropoda</taxon>
        <taxon>Hexapoda</taxon>
        <taxon>Insecta</taxon>
        <taxon>Pterygota</taxon>
        <taxon>Neoptera</taxon>
        <taxon>Paraneoptera</taxon>
        <taxon>Hemiptera</taxon>
        <taxon>Heteroptera</taxon>
        <taxon>Panheteroptera</taxon>
        <taxon>Cimicomorpha</taxon>
        <taxon>Miridae</taxon>
        <taxon>Mirini</taxon>
        <taxon>Apolygus</taxon>
    </lineage>
</organism>
<reference evidence="2" key="1">
    <citation type="journal article" date="2021" name="Mol. Ecol. Resour.">
        <title>Apolygus lucorum genome provides insights into omnivorousness and mesophyll feeding.</title>
        <authorList>
            <person name="Liu Y."/>
            <person name="Liu H."/>
            <person name="Wang H."/>
            <person name="Huang T."/>
            <person name="Liu B."/>
            <person name="Yang B."/>
            <person name="Yin L."/>
            <person name="Li B."/>
            <person name="Zhang Y."/>
            <person name="Zhang S."/>
            <person name="Jiang F."/>
            <person name="Zhang X."/>
            <person name="Ren Y."/>
            <person name="Wang B."/>
            <person name="Wang S."/>
            <person name="Lu Y."/>
            <person name="Wu K."/>
            <person name="Fan W."/>
            <person name="Wang G."/>
        </authorList>
    </citation>
    <scope>NUCLEOTIDE SEQUENCE</scope>
    <source>
        <strain evidence="2">12Hb</strain>
    </source>
</reference>
<protein>
    <submittedName>
        <fullName evidence="2">Uncharacterized protein</fullName>
    </submittedName>
</protein>
<dbReference type="GO" id="GO:1990023">
    <property type="term" value="C:mitotic spindle midzone"/>
    <property type="evidence" value="ECO:0007669"/>
    <property type="project" value="TreeGrafter"/>
</dbReference>
<feature type="compositionally biased region" description="Polar residues" evidence="1">
    <location>
        <begin position="568"/>
        <end position="577"/>
    </location>
</feature>
<feature type="region of interest" description="Disordered" evidence="1">
    <location>
        <begin position="504"/>
        <end position="577"/>
    </location>
</feature>
<name>A0A6A4J6N7_APOLU</name>
<feature type="compositionally biased region" description="Polar residues" evidence="1">
    <location>
        <begin position="446"/>
        <end position="473"/>
    </location>
</feature>
<sequence>MAEDRVEKLVYESSQFIREKMTLFCSHWKAMYGLDAALIDKYCTTVQYNIENLFKDIQDHVEMKKNKLIQEVENKLQEHDQLQKELNLRIDEEFSSDQPLSDVIKSLDIQLEQYRKTRGERMQMLASLQEKEWELCQCLDEAPYLIQVTVPSDAQLAGIQQNLRRLQNIRIDRRSRYLDLKLKILNFMNVLEIGPTSDFERNALMDEEESFHLTTSNLHRLEELLLTHEQSIRYKEEQIELLIKKLETIWNCISEDESLKKNFLNQCNGVGQSTMTMILNEIERCEEIKRANIKPCIETIRRDIANLWERLTYTELEKKQFSAYHTDEYNEDVLELHEMEYTRLEQVYETCKGILDLAEQRSVLWDRMKQLHEHASSPSRFKNRGGHLLREEKERRAVEKNLPKIESQLKKCLVSYYEQHGKPFLWHGQDLLQKIAIESGVENKTFRNSRSSKVSTPRGTPSKENSRRGSSSVFRINLSANTNDLDDASLDSYSQFQEQIEFATSLPTPKNFTPHTSKSKRIPTPFNRNSNRFPLRQIQPSPLYRAHSSPTMKPKPTPRRNISRKNGFPNTDNSLPF</sequence>
<feature type="region of interest" description="Disordered" evidence="1">
    <location>
        <begin position="445"/>
        <end position="473"/>
    </location>
</feature>
<evidence type="ECO:0000313" key="3">
    <source>
        <dbReference type="Proteomes" id="UP000466442"/>
    </source>
</evidence>
<dbReference type="OrthoDB" id="642895at2759"/>
<dbReference type="Proteomes" id="UP000466442">
    <property type="component" value="Linkage Group LG9"/>
</dbReference>
<proteinExistence type="predicted"/>
<dbReference type="Gene3D" id="1.20.58.1520">
    <property type="match status" value="1"/>
</dbReference>
<gene>
    <name evidence="2" type="ORF">GE061_018838</name>
</gene>
<dbReference type="Pfam" id="PF03999">
    <property type="entry name" value="MAP65_ASE1"/>
    <property type="match status" value="1"/>
</dbReference>
<comment type="caution">
    <text evidence="2">The sequence shown here is derived from an EMBL/GenBank/DDBJ whole genome shotgun (WGS) entry which is preliminary data.</text>
</comment>
<feature type="compositionally biased region" description="Polar residues" evidence="1">
    <location>
        <begin position="505"/>
        <end position="516"/>
    </location>
</feature>
<keyword evidence="3" id="KW-1185">Reference proteome</keyword>
<dbReference type="InterPro" id="IPR007145">
    <property type="entry name" value="MAP65_Ase1_PRC1"/>
</dbReference>
<dbReference type="PANTHER" id="PTHR19321:SF41">
    <property type="entry name" value="FASCETTO-RELATED"/>
    <property type="match status" value="1"/>
</dbReference>
<dbReference type="EMBL" id="WIXP02000009">
    <property type="protein sequence ID" value="KAF6204677.1"/>
    <property type="molecule type" value="Genomic_DNA"/>
</dbReference>